<dbReference type="GO" id="GO:0005737">
    <property type="term" value="C:cytoplasm"/>
    <property type="evidence" value="ECO:0007669"/>
    <property type="project" value="TreeGrafter"/>
</dbReference>
<dbReference type="STRING" id="1314773.A0A3N2Q5R4"/>
<dbReference type="Gene3D" id="3.40.50.720">
    <property type="entry name" value="NAD(P)-binding Rossmann-like Domain"/>
    <property type="match status" value="1"/>
</dbReference>
<organism evidence="2 3">
    <name type="scientific">Sodiomyces alkalinus (strain CBS 110278 / VKM F-3762 / F11)</name>
    <name type="common">Alkaliphilic filamentous fungus</name>
    <dbReference type="NCBI Taxonomy" id="1314773"/>
    <lineage>
        <taxon>Eukaryota</taxon>
        <taxon>Fungi</taxon>
        <taxon>Dikarya</taxon>
        <taxon>Ascomycota</taxon>
        <taxon>Pezizomycotina</taxon>
        <taxon>Sordariomycetes</taxon>
        <taxon>Hypocreomycetidae</taxon>
        <taxon>Glomerellales</taxon>
        <taxon>Plectosphaerellaceae</taxon>
        <taxon>Sodiomyces</taxon>
    </lineage>
</organism>
<dbReference type="PANTHER" id="PTHR48079:SF6">
    <property type="entry name" value="NAD(P)-BINDING DOMAIN-CONTAINING PROTEIN-RELATED"/>
    <property type="match status" value="1"/>
</dbReference>
<keyword evidence="3" id="KW-1185">Reference proteome</keyword>
<dbReference type="SUPFAM" id="SSF51735">
    <property type="entry name" value="NAD(P)-binding Rossmann-fold domains"/>
    <property type="match status" value="1"/>
</dbReference>
<sequence>MAQTKILVTGATGYVGGSVLEHLRSSSNPKIKDASITTLVRRQDHADLLGKRGVKAQVFNGLDDSDQLRSIASDFDIVVHCATGSHTASAEALILGLGDAKARTGQQTYYIHTTGTSNFAQGLSNPDATVQSISDKDDVYGEEVKLEAKSPYAQRTTDLVVVHTAEKTGVKAYLLMPPTIYGKGLGRFKTLSYQVPIVVRNAIAAGHPTYIGDGSGSLGKVHIDDVVTQYEIILSKVLDGEEIPSGRKGIYFSSTGSYTWKDVNELVGQVGARLNALESSAPVSVSLEEAVEKWPHGANATFVERNFAARHPAVTKPELAFDLGWKPTRTEEKDWIADIEQNWEAILSEQKEQLQFRIRTT</sequence>
<dbReference type="GeneID" id="39581762"/>
<dbReference type="EMBL" id="ML119051">
    <property type="protein sequence ID" value="ROT41998.1"/>
    <property type="molecule type" value="Genomic_DNA"/>
</dbReference>
<dbReference type="InterPro" id="IPR001509">
    <property type="entry name" value="Epimerase_deHydtase"/>
</dbReference>
<evidence type="ECO:0000313" key="2">
    <source>
        <dbReference type="EMBL" id="ROT41998.1"/>
    </source>
</evidence>
<proteinExistence type="predicted"/>
<evidence type="ECO:0000313" key="3">
    <source>
        <dbReference type="Proteomes" id="UP000272025"/>
    </source>
</evidence>
<accession>A0A3N2Q5R4</accession>
<dbReference type="InterPro" id="IPR036291">
    <property type="entry name" value="NAD(P)-bd_dom_sf"/>
</dbReference>
<dbReference type="GO" id="GO:0004029">
    <property type="term" value="F:aldehyde dehydrogenase (NAD+) activity"/>
    <property type="evidence" value="ECO:0007669"/>
    <property type="project" value="TreeGrafter"/>
</dbReference>
<name>A0A3N2Q5R4_SODAK</name>
<feature type="domain" description="NAD-dependent epimerase/dehydratase" evidence="1">
    <location>
        <begin position="6"/>
        <end position="237"/>
    </location>
</feature>
<dbReference type="Proteomes" id="UP000272025">
    <property type="component" value="Unassembled WGS sequence"/>
</dbReference>
<dbReference type="RefSeq" id="XP_028469804.1">
    <property type="nucleotide sequence ID" value="XM_028613284.1"/>
</dbReference>
<dbReference type="PANTHER" id="PTHR48079">
    <property type="entry name" value="PROTEIN YEEZ"/>
    <property type="match status" value="1"/>
</dbReference>
<dbReference type="OrthoDB" id="10262413at2759"/>
<dbReference type="AlphaFoldDB" id="A0A3N2Q5R4"/>
<reference evidence="2 3" key="1">
    <citation type="journal article" date="2018" name="Mol. Ecol.">
        <title>The obligate alkalophilic soda-lake fungus Sodiomyces alkalinus has shifted to a protein diet.</title>
        <authorList>
            <person name="Grum-Grzhimaylo A.A."/>
            <person name="Falkoski D.L."/>
            <person name="van den Heuvel J."/>
            <person name="Valero-Jimenez C.A."/>
            <person name="Min B."/>
            <person name="Choi I.G."/>
            <person name="Lipzen A."/>
            <person name="Daum C.G."/>
            <person name="Aanen D.K."/>
            <person name="Tsang A."/>
            <person name="Henrissat B."/>
            <person name="Bilanenko E.N."/>
            <person name="de Vries R.P."/>
            <person name="van Kan J.A.L."/>
            <person name="Grigoriev I.V."/>
            <person name="Debets A.J.M."/>
        </authorList>
    </citation>
    <scope>NUCLEOTIDE SEQUENCE [LARGE SCALE GENOMIC DNA]</scope>
    <source>
        <strain evidence="2 3">F11</strain>
    </source>
</reference>
<evidence type="ECO:0000259" key="1">
    <source>
        <dbReference type="Pfam" id="PF01370"/>
    </source>
</evidence>
<gene>
    <name evidence="2" type="ORF">SODALDRAFT_347100</name>
</gene>
<protein>
    <submittedName>
        <fullName evidence="2">NAD dependent epimerase/dehydratase family protein</fullName>
    </submittedName>
</protein>
<dbReference type="Pfam" id="PF01370">
    <property type="entry name" value="Epimerase"/>
    <property type="match status" value="1"/>
</dbReference>
<dbReference type="InterPro" id="IPR051783">
    <property type="entry name" value="NAD(P)-dependent_oxidoreduct"/>
</dbReference>